<proteinExistence type="inferred from homology"/>
<dbReference type="InterPro" id="IPR000850">
    <property type="entry name" value="Adenylat/UMP-CMP_kin"/>
</dbReference>
<dbReference type="Gene3D" id="3.40.50.300">
    <property type="entry name" value="P-loop containing nucleotide triphosphate hydrolases"/>
    <property type="match status" value="1"/>
</dbReference>
<keyword evidence="3 4" id="KW-0418">Kinase</keyword>
<keyword evidence="2" id="KW-0547">Nucleotide-binding</keyword>
<evidence type="ECO:0000256" key="3">
    <source>
        <dbReference type="ARBA" id="ARBA00022777"/>
    </source>
</evidence>
<evidence type="ECO:0000256" key="4">
    <source>
        <dbReference type="RuleBase" id="RU003330"/>
    </source>
</evidence>
<dbReference type="EMBL" id="JPWV03001696">
    <property type="protein sequence ID" value="KAG2502278.1"/>
    <property type="molecule type" value="Genomic_DNA"/>
</dbReference>
<reference evidence="5" key="1">
    <citation type="journal article" date="2015" name="Genom Data">
        <title>Genome sequences of six Phytophthora species associated with forests in New Zealand.</title>
        <authorList>
            <person name="Studholme D.J."/>
            <person name="McDougal R.L."/>
            <person name="Sambles C."/>
            <person name="Hansen E."/>
            <person name="Hardy G."/>
            <person name="Grant M."/>
            <person name="Ganley R.J."/>
            <person name="Williams N.M."/>
        </authorList>
    </citation>
    <scope>NUCLEOTIDE SEQUENCE</scope>
    <source>
        <strain evidence="5">NZFS 2646</strain>
    </source>
</reference>
<dbReference type="HAMAP" id="MF_00235">
    <property type="entry name" value="Adenylate_kinase_Adk"/>
    <property type="match status" value="1"/>
</dbReference>
<evidence type="ECO:0000256" key="2">
    <source>
        <dbReference type="ARBA" id="ARBA00022741"/>
    </source>
</evidence>
<dbReference type="PROSITE" id="PS00113">
    <property type="entry name" value="ADENYLATE_KINASE"/>
    <property type="match status" value="1"/>
</dbReference>
<dbReference type="PRINTS" id="PR00094">
    <property type="entry name" value="ADENYLTKNASE"/>
</dbReference>
<name>A0A8T0LGN4_9STRA</name>
<dbReference type="SUPFAM" id="SSF52540">
    <property type="entry name" value="P-loop containing nucleoside triphosphate hydrolases"/>
    <property type="match status" value="1"/>
</dbReference>
<comment type="similarity">
    <text evidence="4">Belongs to the adenylate kinase family.</text>
</comment>
<dbReference type="GO" id="GO:0006139">
    <property type="term" value="P:nucleobase-containing compound metabolic process"/>
    <property type="evidence" value="ECO:0007669"/>
    <property type="project" value="InterPro"/>
</dbReference>
<protein>
    <recommendedName>
        <fullName evidence="7">Adenylate kinase active site lid domain-containing protein</fullName>
    </recommendedName>
</protein>
<evidence type="ECO:0008006" key="7">
    <source>
        <dbReference type="Google" id="ProtNLM"/>
    </source>
</evidence>
<reference evidence="5" key="2">
    <citation type="submission" date="2020-06" db="EMBL/GenBank/DDBJ databases">
        <authorList>
            <person name="Studholme D.J."/>
        </authorList>
    </citation>
    <scope>NUCLEOTIDE SEQUENCE</scope>
    <source>
        <strain evidence="5">NZFS 2646</strain>
    </source>
</reference>
<dbReference type="GO" id="GO:0005524">
    <property type="term" value="F:ATP binding"/>
    <property type="evidence" value="ECO:0007669"/>
    <property type="project" value="InterPro"/>
</dbReference>
<dbReference type="AlphaFoldDB" id="A0A8T0LGN4"/>
<evidence type="ECO:0000313" key="6">
    <source>
        <dbReference type="Proteomes" id="UP000785171"/>
    </source>
</evidence>
<keyword evidence="1 4" id="KW-0808">Transferase</keyword>
<dbReference type="Pfam" id="PF00406">
    <property type="entry name" value="ADK"/>
    <property type="match status" value="1"/>
</dbReference>
<dbReference type="PANTHER" id="PTHR23359">
    <property type="entry name" value="NUCLEOTIDE KINASE"/>
    <property type="match status" value="1"/>
</dbReference>
<organism evidence="5 6">
    <name type="scientific">Phytophthora kernoviae</name>
    <dbReference type="NCBI Taxonomy" id="325452"/>
    <lineage>
        <taxon>Eukaryota</taxon>
        <taxon>Sar</taxon>
        <taxon>Stramenopiles</taxon>
        <taxon>Oomycota</taxon>
        <taxon>Peronosporomycetes</taxon>
        <taxon>Peronosporales</taxon>
        <taxon>Peronosporaceae</taxon>
        <taxon>Phytophthora</taxon>
    </lineage>
</organism>
<gene>
    <name evidence="5" type="ORF">JM16_009742</name>
</gene>
<dbReference type="Proteomes" id="UP000785171">
    <property type="component" value="Unassembled WGS sequence"/>
</dbReference>
<evidence type="ECO:0000256" key="1">
    <source>
        <dbReference type="ARBA" id="ARBA00022679"/>
    </source>
</evidence>
<evidence type="ECO:0000313" key="5">
    <source>
        <dbReference type="EMBL" id="KAG2502278.1"/>
    </source>
</evidence>
<dbReference type="CDD" id="cd01428">
    <property type="entry name" value="ADK"/>
    <property type="match status" value="1"/>
</dbReference>
<dbReference type="GO" id="GO:0019205">
    <property type="term" value="F:nucleobase-containing compound kinase activity"/>
    <property type="evidence" value="ECO:0007669"/>
    <property type="project" value="InterPro"/>
</dbReference>
<sequence>MPRFQPISTTLPISTRQFSTEAMPSLLQRQPGMELRPGKISPPKLVILGNILRQAIQNKTPLGIQAQRYMDYGELVPDDLVVDVVLGRLAEADCATRGWLLDGFPRTAKQAEILLNAQGGAMAPDCVLELEVPDKEVIRRIAGRRVDPVTDKTYHVEFNPPPAEVLSRVTQRSDDTEVKIRTRLEQFHAHSNAVRTAFENYRGDCGLVVQVIRASGYQAPPATAQAFADAALKHAAQRSLTQIRCNISERLRRRIDAGTRGVYRVPDPVSTPSFSVRVHARSYHSVSTATRFLQEHEPRVNQARGLLRSVLRRLR</sequence>
<dbReference type="InterPro" id="IPR033690">
    <property type="entry name" value="Adenylat_kinase_CS"/>
</dbReference>
<comment type="caution">
    <text evidence="5">The sequence shown here is derived from an EMBL/GenBank/DDBJ whole genome shotgun (WGS) entry which is preliminary data.</text>
</comment>
<accession>A0A8T0LGN4</accession>
<dbReference type="InterPro" id="IPR027417">
    <property type="entry name" value="P-loop_NTPase"/>
</dbReference>